<feature type="signal peptide" evidence="1">
    <location>
        <begin position="1"/>
        <end position="23"/>
    </location>
</feature>
<evidence type="ECO:0000256" key="1">
    <source>
        <dbReference type="SAM" id="SignalP"/>
    </source>
</evidence>
<reference evidence="2 3" key="1">
    <citation type="journal article" date="2024" name="G3 (Bethesda)">
        <title>Genome assembly of Hibiscus sabdariffa L. provides insights into metabolisms of medicinal natural products.</title>
        <authorList>
            <person name="Kim T."/>
        </authorList>
    </citation>
    <scope>NUCLEOTIDE SEQUENCE [LARGE SCALE GENOMIC DNA]</scope>
    <source>
        <strain evidence="2">TK-2024</strain>
        <tissue evidence="2">Old leaves</tissue>
    </source>
</reference>
<sequence length="182" mass="20128">MWDLKSHYLLFAHLNLASSTVAAQTPNISVTTIHVIDDALFVFALTFLKPSELAFLLGNCFRDSLHIFSHLLCKFRPKGDNVPKTNRANAGGNTSIDYSFLGLKKEVVFKENLRGHQTWTQATTVSAAEVSAMVESPPSILLKKAHHVFSCDSCDSIAVGFRQFNEAAHAVSLSYFKKNVLL</sequence>
<gene>
    <name evidence="2" type="ORF">V6N12_048984</name>
</gene>
<keyword evidence="1" id="KW-0732">Signal</keyword>
<accession>A0ABR2EIW5</accession>
<name>A0ABR2EIW5_9ROSI</name>
<proteinExistence type="predicted"/>
<organism evidence="2 3">
    <name type="scientific">Hibiscus sabdariffa</name>
    <name type="common">roselle</name>
    <dbReference type="NCBI Taxonomy" id="183260"/>
    <lineage>
        <taxon>Eukaryota</taxon>
        <taxon>Viridiplantae</taxon>
        <taxon>Streptophyta</taxon>
        <taxon>Embryophyta</taxon>
        <taxon>Tracheophyta</taxon>
        <taxon>Spermatophyta</taxon>
        <taxon>Magnoliopsida</taxon>
        <taxon>eudicotyledons</taxon>
        <taxon>Gunneridae</taxon>
        <taxon>Pentapetalae</taxon>
        <taxon>rosids</taxon>
        <taxon>malvids</taxon>
        <taxon>Malvales</taxon>
        <taxon>Malvaceae</taxon>
        <taxon>Malvoideae</taxon>
        <taxon>Hibiscus</taxon>
    </lineage>
</organism>
<protein>
    <submittedName>
        <fullName evidence="2">Uncharacterized protein</fullName>
    </submittedName>
</protein>
<comment type="caution">
    <text evidence="2">The sequence shown here is derived from an EMBL/GenBank/DDBJ whole genome shotgun (WGS) entry which is preliminary data.</text>
</comment>
<dbReference type="EMBL" id="JBBPBM010000013">
    <property type="protein sequence ID" value="KAK8561929.1"/>
    <property type="molecule type" value="Genomic_DNA"/>
</dbReference>
<dbReference type="Proteomes" id="UP001472677">
    <property type="component" value="Unassembled WGS sequence"/>
</dbReference>
<evidence type="ECO:0000313" key="2">
    <source>
        <dbReference type="EMBL" id="KAK8561929.1"/>
    </source>
</evidence>
<keyword evidence="3" id="KW-1185">Reference proteome</keyword>
<feature type="chain" id="PRO_5046105960" evidence="1">
    <location>
        <begin position="24"/>
        <end position="182"/>
    </location>
</feature>
<evidence type="ECO:0000313" key="3">
    <source>
        <dbReference type="Proteomes" id="UP001472677"/>
    </source>
</evidence>